<dbReference type="InterPro" id="IPR036280">
    <property type="entry name" value="Multihaem_cyt_sf"/>
</dbReference>
<dbReference type="CDD" id="cd08168">
    <property type="entry name" value="Cytochrom_C3"/>
    <property type="match status" value="1"/>
</dbReference>
<dbReference type="Proteomes" id="UP000184603">
    <property type="component" value="Unassembled WGS sequence"/>
</dbReference>
<dbReference type="SUPFAM" id="SSF48371">
    <property type="entry name" value="ARM repeat"/>
    <property type="match status" value="1"/>
</dbReference>
<evidence type="ECO:0000256" key="1">
    <source>
        <dbReference type="ARBA" id="ARBA00022729"/>
    </source>
</evidence>
<dbReference type="InterPro" id="IPR051829">
    <property type="entry name" value="Multiheme_Cytochr_ET"/>
</dbReference>
<feature type="domain" description="Cytochrome c-552/4" evidence="4">
    <location>
        <begin position="62"/>
        <end position="88"/>
    </location>
</feature>
<evidence type="ECO:0000259" key="4">
    <source>
        <dbReference type="Pfam" id="PF13435"/>
    </source>
</evidence>
<evidence type="ECO:0000256" key="2">
    <source>
        <dbReference type="SAM" id="Phobius"/>
    </source>
</evidence>
<keyword evidence="1" id="KW-0732">Signal</keyword>
<dbReference type="InterPro" id="IPR011990">
    <property type="entry name" value="TPR-like_helical_dom_sf"/>
</dbReference>
<protein>
    <submittedName>
        <fullName evidence="5">Tfp pilus assembly protein PilF</fullName>
    </submittedName>
</protein>
<dbReference type="PANTHER" id="PTHR35038">
    <property type="entry name" value="DISSIMILATORY SULFITE REDUCTASE SIRA"/>
    <property type="match status" value="1"/>
</dbReference>
<keyword evidence="2" id="KW-1133">Transmembrane helix</keyword>
<dbReference type="InterPro" id="IPR019734">
    <property type="entry name" value="TPR_rpt"/>
</dbReference>
<dbReference type="SUPFAM" id="SSF48695">
    <property type="entry name" value="Multiheme cytochromes"/>
    <property type="match status" value="1"/>
</dbReference>
<keyword evidence="2" id="KW-0812">Transmembrane</keyword>
<dbReference type="Pfam" id="PF13435">
    <property type="entry name" value="Cytochrome_C554"/>
    <property type="match status" value="2"/>
</dbReference>
<evidence type="ECO:0000259" key="3">
    <source>
        <dbReference type="Pfam" id="PF12688"/>
    </source>
</evidence>
<keyword evidence="6" id="KW-1185">Reference proteome</keyword>
<accession>A0A1M7YEY0</accession>
<dbReference type="InterPro" id="IPR041656">
    <property type="entry name" value="TPR_5"/>
</dbReference>
<dbReference type="PANTHER" id="PTHR35038:SF8">
    <property type="entry name" value="C-TYPE POLYHEME CYTOCHROME OMCC"/>
    <property type="match status" value="1"/>
</dbReference>
<dbReference type="OrthoDB" id="9814800at2"/>
<keyword evidence="2" id="KW-0472">Membrane</keyword>
<proteinExistence type="predicted"/>
<dbReference type="Gene3D" id="1.25.40.10">
    <property type="entry name" value="Tetratricopeptide repeat domain"/>
    <property type="match status" value="1"/>
</dbReference>
<dbReference type="InterPro" id="IPR011989">
    <property type="entry name" value="ARM-like"/>
</dbReference>
<dbReference type="AlphaFoldDB" id="A0A1M7YEY0"/>
<dbReference type="Gene3D" id="1.10.1130.10">
    <property type="entry name" value="Flavocytochrome C3, Chain A"/>
    <property type="match status" value="2"/>
</dbReference>
<feature type="domain" description="Cytochrome c-552/4" evidence="4">
    <location>
        <begin position="194"/>
        <end position="232"/>
    </location>
</feature>
<dbReference type="STRING" id="1121416.SAMN02745220_03899"/>
<reference evidence="5 6" key="1">
    <citation type="submission" date="2016-12" db="EMBL/GenBank/DDBJ databases">
        <authorList>
            <person name="Song W.-J."/>
            <person name="Kurnit D.M."/>
        </authorList>
    </citation>
    <scope>NUCLEOTIDE SEQUENCE [LARGE SCALE GENOMIC DNA]</scope>
    <source>
        <strain evidence="5 6">DSM 18488</strain>
    </source>
</reference>
<dbReference type="InterPro" id="IPR023155">
    <property type="entry name" value="Cyt_c-552/4"/>
</dbReference>
<dbReference type="SUPFAM" id="SSF48452">
    <property type="entry name" value="TPR-like"/>
    <property type="match status" value="1"/>
</dbReference>
<dbReference type="RefSeq" id="WP_073615331.1">
    <property type="nucleotide sequence ID" value="NZ_FRFE01000023.1"/>
</dbReference>
<dbReference type="Gene3D" id="1.25.10.10">
    <property type="entry name" value="Leucine-rich Repeat Variant"/>
    <property type="match status" value="1"/>
</dbReference>
<dbReference type="EMBL" id="FRFE01000023">
    <property type="protein sequence ID" value="SHO51202.1"/>
    <property type="molecule type" value="Genomic_DNA"/>
</dbReference>
<feature type="transmembrane region" description="Helical" evidence="2">
    <location>
        <begin position="20"/>
        <end position="39"/>
    </location>
</feature>
<sequence length="781" mass="89131">MSIQPTSDKKENTTNTTGRGWEICALLAACIILLTPFVYRWRVQSIPTPTATETTQFAGTDACKECHQDAYKKWQGSDHDRAMAVANDDTVAGDFNNVTFTDPYNGKISRFFRENGKFMVETEGPDGKPDIFTISYTFGFYPLQQYLVPFPGGRLQCLTIAWDVEKKCWYRVPPYEVTDHTDWLHWTRGGQTWNVMCAECHSTRLQKDYDVKSESYNTSWFEINVGCEACHGPAAQHVEWAKLPVMGRPETANYALNRDTHNLPTEKQIAICAPCHSRRYQLADNTHMPGELLDLMVPALLAEDLYHADGQIKEEVYVYGSFIQSKMYRHGVRCNDCHDAHSLKTHKTNNELCTQCHQATAYDSKDHHFHEKTYKGEASKGYLCVSCHMPGQNYMGIDYRPDHSLRIPRPDLTRKIGTPNACSTSECHGDKGLEWVEESYTKWYGQSRKRHYGEAIAAGRKGAPEANSQLTAVIEDPLQPAIVRATALSLLGNYQEPQTLKILKKELNSDEPLLRHTALRLLDQPDEETALKLIAPKLYDPVKAVRLESAVKLASFPRERLREDDLQTMQQNLDEYRQAMEYNADFAPQRYNIANLERDLGNPEKAIDLYLAALRIDNQFIPAKVNLAMEYNRLGKNEDAEKLLQEVVTQEPEMYRIQYSLGLLLSEMNKYDEAALHLELAADGMPYYSRARYNYALVLLKLERWQQGAEALEKAVLQDPDVTEYFVTLTNLYFNFRMNNQARALAEKVLQLSPDNASAKELLRMMDQARGESSNSQPPSE</sequence>
<evidence type="ECO:0000313" key="5">
    <source>
        <dbReference type="EMBL" id="SHO51202.1"/>
    </source>
</evidence>
<gene>
    <name evidence="5" type="ORF">SAMN02745220_03899</name>
</gene>
<name>A0A1M7YEY0_9BACT</name>
<evidence type="ECO:0000313" key="6">
    <source>
        <dbReference type="Proteomes" id="UP000184603"/>
    </source>
</evidence>
<dbReference type="InterPro" id="IPR016024">
    <property type="entry name" value="ARM-type_fold"/>
</dbReference>
<dbReference type="SMART" id="SM00028">
    <property type="entry name" value="TPR"/>
    <property type="match status" value="5"/>
</dbReference>
<feature type="domain" description="Tetratrico peptide repeat group 5" evidence="3">
    <location>
        <begin position="596"/>
        <end position="698"/>
    </location>
</feature>
<dbReference type="Pfam" id="PF12688">
    <property type="entry name" value="TPR_5"/>
    <property type="match status" value="1"/>
</dbReference>
<organism evidence="5 6">
    <name type="scientific">Desulfopila aestuarii DSM 18488</name>
    <dbReference type="NCBI Taxonomy" id="1121416"/>
    <lineage>
        <taxon>Bacteria</taxon>
        <taxon>Pseudomonadati</taxon>
        <taxon>Thermodesulfobacteriota</taxon>
        <taxon>Desulfobulbia</taxon>
        <taxon>Desulfobulbales</taxon>
        <taxon>Desulfocapsaceae</taxon>
        <taxon>Desulfopila</taxon>
    </lineage>
</organism>